<dbReference type="EMBL" id="JBHUIP010000014">
    <property type="protein sequence ID" value="MFD2264715.1"/>
    <property type="molecule type" value="Genomic_DNA"/>
</dbReference>
<feature type="signal peptide" evidence="2">
    <location>
        <begin position="1"/>
        <end position="26"/>
    </location>
</feature>
<feature type="chain" id="PRO_5046637036" evidence="2">
    <location>
        <begin position="27"/>
        <end position="200"/>
    </location>
</feature>
<gene>
    <name evidence="5" type="ORF">ACFSM5_17555</name>
</gene>
<dbReference type="Proteomes" id="UP001597295">
    <property type="component" value="Unassembled WGS sequence"/>
</dbReference>
<proteinExistence type="predicted"/>
<dbReference type="PROSITE" id="PS51257">
    <property type="entry name" value="PROKAR_LIPOPROTEIN"/>
    <property type="match status" value="1"/>
</dbReference>
<evidence type="ECO:0000259" key="3">
    <source>
        <dbReference type="Pfam" id="PF02563"/>
    </source>
</evidence>
<dbReference type="InterPro" id="IPR049712">
    <property type="entry name" value="Poly_export"/>
</dbReference>
<dbReference type="InterPro" id="IPR019554">
    <property type="entry name" value="Soluble_ligand-bd"/>
</dbReference>
<evidence type="ECO:0000313" key="5">
    <source>
        <dbReference type="EMBL" id="MFD2264715.1"/>
    </source>
</evidence>
<feature type="domain" description="Soluble ligand binding" evidence="4">
    <location>
        <begin position="127"/>
        <end position="173"/>
    </location>
</feature>
<name>A0ABW5DZU6_9PROT</name>
<dbReference type="PANTHER" id="PTHR33619:SF3">
    <property type="entry name" value="POLYSACCHARIDE EXPORT PROTEIN GFCE-RELATED"/>
    <property type="match status" value="1"/>
</dbReference>
<keyword evidence="6" id="KW-1185">Reference proteome</keyword>
<evidence type="ECO:0000256" key="2">
    <source>
        <dbReference type="SAM" id="SignalP"/>
    </source>
</evidence>
<keyword evidence="1 2" id="KW-0732">Signal</keyword>
<comment type="caution">
    <text evidence="5">The sequence shown here is derived from an EMBL/GenBank/DDBJ whole genome shotgun (WGS) entry which is preliminary data.</text>
</comment>
<dbReference type="Pfam" id="PF02563">
    <property type="entry name" value="Poly_export"/>
    <property type="match status" value="1"/>
</dbReference>
<protein>
    <submittedName>
        <fullName evidence="5">Polysaccharide biosynthesis/export family protein</fullName>
    </submittedName>
</protein>
<dbReference type="Pfam" id="PF10531">
    <property type="entry name" value="SLBB"/>
    <property type="match status" value="1"/>
</dbReference>
<evidence type="ECO:0000259" key="4">
    <source>
        <dbReference type="Pfam" id="PF10531"/>
    </source>
</evidence>
<dbReference type="Gene3D" id="3.10.560.10">
    <property type="entry name" value="Outer membrane lipoprotein wza domain like"/>
    <property type="match status" value="1"/>
</dbReference>
<dbReference type="InterPro" id="IPR003715">
    <property type="entry name" value="Poly_export_N"/>
</dbReference>
<feature type="domain" description="Polysaccharide export protein N-terminal" evidence="3">
    <location>
        <begin position="45"/>
        <end position="121"/>
    </location>
</feature>
<organism evidence="5 6">
    <name type="scientific">Lacibacterium aquatile</name>
    <dbReference type="NCBI Taxonomy" id="1168082"/>
    <lineage>
        <taxon>Bacteria</taxon>
        <taxon>Pseudomonadati</taxon>
        <taxon>Pseudomonadota</taxon>
        <taxon>Alphaproteobacteria</taxon>
        <taxon>Rhodospirillales</taxon>
        <taxon>Rhodospirillaceae</taxon>
    </lineage>
</organism>
<dbReference type="PANTHER" id="PTHR33619">
    <property type="entry name" value="POLYSACCHARIDE EXPORT PROTEIN GFCE-RELATED"/>
    <property type="match status" value="1"/>
</dbReference>
<reference evidence="6" key="1">
    <citation type="journal article" date="2019" name="Int. J. Syst. Evol. Microbiol.">
        <title>The Global Catalogue of Microorganisms (GCM) 10K type strain sequencing project: providing services to taxonomists for standard genome sequencing and annotation.</title>
        <authorList>
            <consortium name="The Broad Institute Genomics Platform"/>
            <consortium name="The Broad Institute Genome Sequencing Center for Infectious Disease"/>
            <person name="Wu L."/>
            <person name="Ma J."/>
        </authorList>
    </citation>
    <scope>NUCLEOTIDE SEQUENCE [LARGE SCALE GENOMIC DNA]</scope>
    <source>
        <strain evidence="6">CGMCC 1.19062</strain>
    </source>
</reference>
<evidence type="ECO:0000256" key="1">
    <source>
        <dbReference type="ARBA" id="ARBA00022729"/>
    </source>
</evidence>
<accession>A0ABW5DZU6</accession>
<sequence length="200" mass="21672">MASKLSVLLGKARVTMLTLCLGAALAACANGPSMPSENAPMTAANPAEGYLLEPGNRVRIMIFGESNMSGDFLVDTVGTISMPLIGNIAASGTTVQGLSKRIEEKLKQDGYLKEPRINVEILTFRPFYVLGEVRQPGEFPYSNGMTVLSAIARAGGYDYRARQSDVVLVRMVNGQQKDYRATERTPILPGDIVRVLERAF</sequence>
<dbReference type="RefSeq" id="WP_379877833.1">
    <property type="nucleotide sequence ID" value="NZ_JBHUIP010000014.1"/>
</dbReference>
<evidence type="ECO:0000313" key="6">
    <source>
        <dbReference type="Proteomes" id="UP001597295"/>
    </source>
</evidence>
<dbReference type="Gene3D" id="3.30.1950.10">
    <property type="entry name" value="wza like domain"/>
    <property type="match status" value="1"/>
</dbReference>